<name>A0ABU0XMC0_9MICO</name>
<evidence type="ECO:0000256" key="5">
    <source>
        <dbReference type="ARBA" id="ARBA00023163"/>
    </source>
</evidence>
<keyword evidence="5" id="KW-0804">Transcription</keyword>
<dbReference type="PANTHER" id="PTHR30173:SF43">
    <property type="entry name" value="ECF RNA POLYMERASE SIGMA FACTOR SIGI-RELATED"/>
    <property type="match status" value="1"/>
</dbReference>
<sequence length="290" mass="30609">MPIDPDLLAAEFESRRPRLRAVATRLLSSSAEADDVLQEAWLKLALADVDAIENLDGWLTTVVSRLSLDVLRSARVAKADPWAVDAWEERASEDPDPAAVAAGNERVAVALVTVLDLLAPAERLAFVLHDVFGQSFEEIGEALGRSPAAARQLASRARRRIRGTDAPARVPAARSRAVVDAWLLAVQEGDLSRLLGLLDENAVLHADYGASAVRLEGAAEIAASARTAAHLATHSVPVLLGGRPGVAAVLRGRVVSLMAFEIDGDRIVGLDVLADQARLAGLDAATLLGA</sequence>
<feature type="domain" description="RNA polymerase sigma-70 region 2" evidence="6">
    <location>
        <begin position="12"/>
        <end position="75"/>
    </location>
</feature>
<gene>
    <name evidence="8" type="ORF">RBR11_15060</name>
</gene>
<dbReference type="CDD" id="cd06171">
    <property type="entry name" value="Sigma70_r4"/>
    <property type="match status" value="1"/>
</dbReference>
<dbReference type="Gene3D" id="1.10.10.10">
    <property type="entry name" value="Winged helix-like DNA-binding domain superfamily/Winged helix DNA-binding domain"/>
    <property type="match status" value="1"/>
</dbReference>
<evidence type="ECO:0000256" key="2">
    <source>
        <dbReference type="ARBA" id="ARBA00011344"/>
    </source>
</evidence>
<dbReference type="Gene3D" id="3.10.450.50">
    <property type="match status" value="1"/>
</dbReference>
<dbReference type="InterPro" id="IPR052704">
    <property type="entry name" value="ECF_Sigma-70_Domain"/>
</dbReference>
<dbReference type="SUPFAM" id="SSF88659">
    <property type="entry name" value="Sigma3 and sigma4 domains of RNA polymerase sigma factors"/>
    <property type="match status" value="1"/>
</dbReference>
<evidence type="ECO:0000256" key="3">
    <source>
        <dbReference type="ARBA" id="ARBA00023015"/>
    </source>
</evidence>
<dbReference type="NCBIfam" id="TIGR02937">
    <property type="entry name" value="sigma70-ECF"/>
    <property type="match status" value="1"/>
</dbReference>
<dbReference type="EMBL" id="JAVFCB010000009">
    <property type="protein sequence ID" value="MDQ4215235.1"/>
    <property type="molecule type" value="Genomic_DNA"/>
</dbReference>
<dbReference type="InterPro" id="IPR007627">
    <property type="entry name" value="RNA_pol_sigma70_r2"/>
</dbReference>
<comment type="caution">
    <text evidence="8">The sequence shown here is derived from an EMBL/GenBank/DDBJ whole genome shotgun (WGS) entry which is preliminary data.</text>
</comment>
<keyword evidence="3" id="KW-0805">Transcription regulation</keyword>
<dbReference type="SUPFAM" id="SSF88946">
    <property type="entry name" value="Sigma2 domain of RNA polymerase sigma factors"/>
    <property type="match status" value="1"/>
</dbReference>
<keyword evidence="9" id="KW-1185">Reference proteome</keyword>
<accession>A0ABU0XMC0</accession>
<dbReference type="Pfam" id="PF04542">
    <property type="entry name" value="Sigma70_r2"/>
    <property type="match status" value="1"/>
</dbReference>
<evidence type="ECO:0000256" key="1">
    <source>
        <dbReference type="ARBA" id="ARBA00010641"/>
    </source>
</evidence>
<dbReference type="RefSeq" id="WP_308490189.1">
    <property type="nucleotide sequence ID" value="NZ_JAVFCB010000009.1"/>
</dbReference>
<dbReference type="InterPro" id="IPR036388">
    <property type="entry name" value="WH-like_DNA-bd_sf"/>
</dbReference>
<evidence type="ECO:0000259" key="6">
    <source>
        <dbReference type="Pfam" id="PF04542"/>
    </source>
</evidence>
<protein>
    <submittedName>
        <fullName evidence="8">Sigma-70 family RNA polymerase sigma factor</fullName>
    </submittedName>
</protein>
<dbReference type="SUPFAM" id="SSF54427">
    <property type="entry name" value="NTF2-like"/>
    <property type="match status" value="1"/>
</dbReference>
<dbReference type="InterPro" id="IPR014284">
    <property type="entry name" value="RNA_pol_sigma-70_dom"/>
</dbReference>
<dbReference type="InterPro" id="IPR032710">
    <property type="entry name" value="NTF2-like_dom_sf"/>
</dbReference>
<dbReference type="InterPro" id="IPR013325">
    <property type="entry name" value="RNA_pol_sigma_r2"/>
</dbReference>
<comment type="subunit">
    <text evidence="2">Interacts transiently with the RNA polymerase catalytic core formed by RpoA, RpoB, RpoC and RpoZ (2 alpha, 1 beta, 1 beta' and 1 omega subunit) to form the RNA polymerase holoenzyme that can initiate transcription.</text>
</comment>
<dbReference type="Gene3D" id="1.10.1740.10">
    <property type="match status" value="1"/>
</dbReference>
<evidence type="ECO:0000256" key="4">
    <source>
        <dbReference type="ARBA" id="ARBA00023082"/>
    </source>
</evidence>
<evidence type="ECO:0000313" key="9">
    <source>
        <dbReference type="Proteomes" id="UP001230289"/>
    </source>
</evidence>
<organism evidence="8 9">
    <name type="scientific">Microbacterium capsulatum</name>
    <dbReference type="NCBI Taxonomy" id="3041921"/>
    <lineage>
        <taxon>Bacteria</taxon>
        <taxon>Bacillati</taxon>
        <taxon>Actinomycetota</taxon>
        <taxon>Actinomycetes</taxon>
        <taxon>Micrococcales</taxon>
        <taxon>Microbacteriaceae</taxon>
        <taxon>Microbacterium</taxon>
    </lineage>
</organism>
<feature type="domain" description="RNA polymerase sigma factor 70 region 4 type 2" evidence="7">
    <location>
        <begin position="110"/>
        <end position="161"/>
    </location>
</feature>
<dbReference type="InterPro" id="IPR013249">
    <property type="entry name" value="RNA_pol_sigma70_r4_t2"/>
</dbReference>
<dbReference type="Pfam" id="PF08281">
    <property type="entry name" value="Sigma70_r4_2"/>
    <property type="match status" value="1"/>
</dbReference>
<dbReference type="PANTHER" id="PTHR30173">
    <property type="entry name" value="SIGMA 19 FACTOR"/>
    <property type="match status" value="1"/>
</dbReference>
<keyword evidence="4" id="KW-0731">Sigma factor</keyword>
<evidence type="ECO:0000259" key="7">
    <source>
        <dbReference type="Pfam" id="PF08281"/>
    </source>
</evidence>
<comment type="similarity">
    <text evidence="1">Belongs to the sigma-70 factor family. ECF subfamily.</text>
</comment>
<proteinExistence type="inferred from homology"/>
<dbReference type="Proteomes" id="UP001230289">
    <property type="component" value="Unassembled WGS sequence"/>
</dbReference>
<reference evidence="8 9" key="1">
    <citation type="submission" date="2023-08" db="EMBL/GenBank/DDBJ databases">
        <title>Microbacterium sp. nov., isolated from a waste landfill.</title>
        <authorList>
            <person name="Wen W."/>
        </authorList>
    </citation>
    <scope>NUCLEOTIDE SEQUENCE [LARGE SCALE GENOMIC DNA]</scope>
    <source>
        <strain evidence="8 9">ASV81</strain>
    </source>
</reference>
<dbReference type="InterPro" id="IPR013324">
    <property type="entry name" value="RNA_pol_sigma_r3/r4-like"/>
</dbReference>
<evidence type="ECO:0000313" key="8">
    <source>
        <dbReference type="EMBL" id="MDQ4215235.1"/>
    </source>
</evidence>